<reference evidence="7" key="1">
    <citation type="submission" date="2019-09" db="EMBL/GenBank/DDBJ databases">
        <title>Mumia zhuanghuii sp. nov. isolated from the intestinal contents of plateau pika (Ochotona curzoniae) in the Qinghai-Tibet plateau of China.</title>
        <authorList>
            <person name="Tian Z."/>
        </authorList>
    </citation>
    <scope>NUCLEOTIDE SEQUENCE [LARGE SCALE GENOMIC DNA]</scope>
    <source>
        <strain evidence="7">JCM 30598</strain>
    </source>
</reference>
<dbReference type="InterPro" id="IPR023772">
    <property type="entry name" value="DNA-bd_HTH_TetR-type_CS"/>
</dbReference>
<dbReference type="PROSITE" id="PS01081">
    <property type="entry name" value="HTH_TETR_1"/>
    <property type="match status" value="1"/>
</dbReference>
<dbReference type="PROSITE" id="PS50977">
    <property type="entry name" value="HTH_TETR_2"/>
    <property type="match status" value="1"/>
</dbReference>
<dbReference type="PRINTS" id="PR00455">
    <property type="entry name" value="HTHTETR"/>
</dbReference>
<dbReference type="InterPro" id="IPR009057">
    <property type="entry name" value="Homeodomain-like_sf"/>
</dbReference>
<keyword evidence="1" id="KW-0805">Transcription regulation</keyword>
<dbReference type="EMBL" id="VYSA01000001">
    <property type="protein sequence ID" value="KAA9110418.1"/>
    <property type="molecule type" value="Genomic_DNA"/>
</dbReference>
<protein>
    <submittedName>
        <fullName evidence="6">TetR/AcrR family transcriptional regulator</fullName>
    </submittedName>
</protein>
<keyword evidence="7" id="KW-1185">Reference proteome</keyword>
<accession>A0A5J5J6C9</accession>
<evidence type="ECO:0000259" key="5">
    <source>
        <dbReference type="PROSITE" id="PS50977"/>
    </source>
</evidence>
<dbReference type="SUPFAM" id="SSF46689">
    <property type="entry name" value="Homeodomain-like"/>
    <property type="match status" value="1"/>
</dbReference>
<evidence type="ECO:0000256" key="1">
    <source>
        <dbReference type="ARBA" id="ARBA00023015"/>
    </source>
</evidence>
<name>A0A5J5J6C9_9MICO</name>
<evidence type="ECO:0000313" key="6">
    <source>
        <dbReference type="EMBL" id="KAA9110418.1"/>
    </source>
</evidence>
<proteinExistence type="predicted"/>
<dbReference type="RefSeq" id="WP_150447194.1">
    <property type="nucleotide sequence ID" value="NZ_VYSA01000001.1"/>
</dbReference>
<feature type="DNA-binding region" description="H-T-H motif" evidence="4">
    <location>
        <begin position="33"/>
        <end position="52"/>
    </location>
</feature>
<dbReference type="Pfam" id="PF00440">
    <property type="entry name" value="TetR_N"/>
    <property type="match status" value="1"/>
</dbReference>
<dbReference type="GO" id="GO:0000976">
    <property type="term" value="F:transcription cis-regulatory region binding"/>
    <property type="evidence" value="ECO:0007669"/>
    <property type="project" value="TreeGrafter"/>
</dbReference>
<feature type="domain" description="HTH tetR-type" evidence="5">
    <location>
        <begin position="10"/>
        <end position="70"/>
    </location>
</feature>
<dbReference type="AlphaFoldDB" id="A0A5J5J6C9"/>
<dbReference type="InterPro" id="IPR050109">
    <property type="entry name" value="HTH-type_TetR-like_transc_reg"/>
</dbReference>
<dbReference type="Proteomes" id="UP000325827">
    <property type="component" value="Unassembled WGS sequence"/>
</dbReference>
<evidence type="ECO:0000256" key="3">
    <source>
        <dbReference type="ARBA" id="ARBA00023163"/>
    </source>
</evidence>
<dbReference type="PANTHER" id="PTHR30055:SF234">
    <property type="entry name" value="HTH-TYPE TRANSCRIPTIONAL REGULATOR BETI"/>
    <property type="match status" value="1"/>
</dbReference>
<keyword evidence="2 4" id="KW-0238">DNA-binding</keyword>
<evidence type="ECO:0000256" key="4">
    <source>
        <dbReference type="PROSITE-ProRule" id="PRU00335"/>
    </source>
</evidence>
<keyword evidence="3" id="KW-0804">Transcription</keyword>
<dbReference type="PANTHER" id="PTHR30055">
    <property type="entry name" value="HTH-TYPE TRANSCRIPTIONAL REGULATOR RUTR"/>
    <property type="match status" value="1"/>
</dbReference>
<dbReference type="OrthoDB" id="5242390at2"/>
<organism evidence="6 7">
    <name type="scientific">Microbacterium rhizomatis</name>
    <dbReference type="NCBI Taxonomy" id="1631477"/>
    <lineage>
        <taxon>Bacteria</taxon>
        <taxon>Bacillati</taxon>
        <taxon>Actinomycetota</taxon>
        <taxon>Actinomycetes</taxon>
        <taxon>Micrococcales</taxon>
        <taxon>Microbacteriaceae</taxon>
        <taxon>Microbacterium</taxon>
    </lineage>
</organism>
<evidence type="ECO:0000313" key="7">
    <source>
        <dbReference type="Proteomes" id="UP000325827"/>
    </source>
</evidence>
<dbReference type="GO" id="GO:0003700">
    <property type="term" value="F:DNA-binding transcription factor activity"/>
    <property type="evidence" value="ECO:0007669"/>
    <property type="project" value="TreeGrafter"/>
</dbReference>
<comment type="caution">
    <text evidence="6">The sequence shown here is derived from an EMBL/GenBank/DDBJ whole genome shotgun (WGS) entry which is preliminary data.</text>
</comment>
<gene>
    <name evidence="6" type="ORF">F6B43_01630</name>
</gene>
<dbReference type="Gene3D" id="1.10.357.10">
    <property type="entry name" value="Tetracycline Repressor, domain 2"/>
    <property type="match status" value="1"/>
</dbReference>
<dbReference type="InterPro" id="IPR001647">
    <property type="entry name" value="HTH_TetR"/>
</dbReference>
<evidence type="ECO:0000256" key="2">
    <source>
        <dbReference type="ARBA" id="ARBA00023125"/>
    </source>
</evidence>
<sequence>MPRVTNEYRDAKRAEIARAALACIQRNGFARTTMADIIAESGASAGSIYSHFSGKADIARFVAERVVGGQVGALTERALTDPTMGPLDAVAFILQGLRAQMIPIEVILQLWAESTIDPDMGEIAGQRLQQLREGMRVAVTPWARRSSVDESAAGALAESAAQSMLSLCQGYVVTCAMAGAIDPRTYVDGIAALTGSNMWRG</sequence>